<proteinExistence type="predicted"/>
<dbReference type="AlphaFoldDB" id="A0A395LSE0"/>
<evidence type="ECO:0000313" key="3">
    <source>
        <dbReference type="Proteomes" id="UP000254101"/>
    </source>
</evidence>
<dbReference type="GO" id="GO:0005829">
    <property type="term" value="C:cytosol"/>
    <property type="evidence" value="ECO:0007669"/>
    <property type="project" value="TreeGrafter"/>
</dbReference>
<dbReference type="Gene3D" id="2.40.50.180">
    <property type="entry name" value="CheA-289, Domain 4"/>
    <property type="match status" value="1"/>
</dbReference>
<dbReference type="RefSeq" id="WP_115492587.1">
    <property type="nucleotide sequence ID" value="NZ_JACHWW010000001.1"/>
</dbReference>
<dbReference type="PANTHER" id="PTHR22617:SF23">
    <property type="entry name" value="CHEMOTAXIS PROTEIN CHEW"/>
    <property type="match status" value="1"/>
</dbReference>
<dbReference type="SUPFAM" id="SSF50341">
    <property type="entry name" value="CheW-like"/>
    <property type="match status" value="1"/>
</dbReference>
<accession>A0A395LSE0</accession>
<dbReference type="PANTHER" id="PTHR22617">
    <property type="entry name" value="CHEMOTAXIS SENSOR HISTIDINE KINASE-RELATED"/>
    <property type="match status" value="1"/>
</dbReference>
<dbReference type="InterPro" id="IPR036061">
    <property type="entry name" value="CheW-like_dom_sf"/>
</dbReference>
<comment type="caution">
    <text evidence="2">The sequence shown here is derived from an EMBL/GenBank/DDBJ whole genome shotgun (WGS) entry which is preliminary data.</text>
</comment>
<dbReference type="InterPro" id="IPR039315">
    <property type="entry name" value="CheW"/>
</dbReference>
<gene>
    <name evidence="2" type="ORF">DL238_12630</name>
</gene>
<sequence length="183" mass="19805">MTPNETADLTSITDAPVAANEAEYGEDTERKIVTFLLGKQTFGIDMSALIEIREWEDPTPLPSVPPYIKGVTNLRGHVVPVVGLAERLGWEPSVLHARSCILVVNIEGKHAGFLVDEVADIVSVADSAVQPAPEVEVTETSVIRGLVEIGQRSKESSDQKDLIMVSLLDLDKLSPTRHLDLAA</sequence>
<reference evidence="2 3" key="1">
    <citation type="submission" date="2018-07" db="EMBL/GenBank/DDBJ databases">
        <title>Erythrobacter nanhaiensis sp. nov., a novel member of the genus Erythrobacter isolated from the South China Sea.</title>
        <authorList>
            <person name="Chen X."/>
            <person name="Liu J."/>
        </authorList>
    </citation>
    <scope>NUCLEOTIDE SEQUENCE [LARGE SCALE GENOMIC DNA]</scope>
    <source>
        <strain evidence="2 3">S-5</strain>
    </source>
</reference>
<dbReference type="GO" id="GO:0007165">
    <property type="term" value="P:signal transduction"/>
    <property type="evidence" value="ECO:0007669"/>
    <property type="project" value="InterPro"/>
</dbReference>
<evidence type="ECO:0000259" key="1">
    <source>
        <dbReference type="PROSITE" id="PS50851"/>
    </source>
</evidence>
<keyword evidence="3" id="KW-1185">Reference proteome</keyword>
<dbReference type="GO" id="GO:0006935">
    <property type="term" value="P:chemotaxis"/>
    <property type="evidence" value="ECO:0007669"/>
    <property type="project" value="InterPro"/>
</dbReference>
<evidence type="ECO:0000313" key="2">
    <source>
        <dbReference type="EMBL" id="RDS78364.1"/>
    </source>
</evidence>
<protein>
    <submittedName>
        <fullName evidence="2">Chemotaxis protein CheW</fullName>
    </submittedName>
</protein>
<dbReference type="Proteomes" id="UP000254101">
    <property type="component" value="Unassembled WGS sequence"/>
</dbReference>
<dbReference type="EMBL" id="QRBB01000001">
    <property type="protein sequence ID" value="RDS78364.1"/>
    <property type="molecule type" value="Genomic_DNA"/>
</dbReference>
<dbReference type="OrthoDB" id="3291462at2"/>
<feature type="domain" description="CheW-like" evidence="1">
    <location>
        <begin position="29"/>
        <end position="179"/>
    </location>
</feature>
<dbReference type="InterPro" id="IPR002545">
    <property type="entry name" value="CheW-lke_dom"/>
</dbReference>
<dbReference type="PROSITE" id="PS50851">
    <property type="entry name" value="CHEW"/>
    <property type="match status" value="1"/>
</dbReference>
<dbReference type="Gene3D" id="2.30.30.40">
    <property type="entry name" value="SH3 Domains"/>
    <property type="match status" value="1"/>
</dbReference>
<name>A0A395LSE0_9SPHN</name>
<dbReference type="SMART" id="SM00260">
    <property type="entry name" value="CheW"/>
    <property type="match status" value="1"/>
</dbReference>
<organism evidence="2 3">
    <name type="scientific">Alteriqipengyuania lutimaris</name>
    <dbReference type="NCBI Taxonomy" id="1538146"/>
    <lineage>
        <taxon>Bacteria</taxon>
        <taxon>Pseudomonadati</taxon>
        <taxon>Pseudomonadota</taxon>
        <taxon>Alphaproteobacteria</taxon>
        <taxon>Sphingomonadales</taxon>
        <taxon>Erythrobacteraceae</taxon>
        <taxon>Alteriqipengyuania</taxon>
    </lineage>
</organism>
<dbReference type="Pfam" id="PF01584">
    <property type="entry name" value="CheW"/>
    <property type="match status" value="1"/>
</dbReference>